<dbReference type="eggNOG" id="COG1105">
    <property type="taxonomic scope" value="Bacteria"/>
</dbReference>
<keyword evidence="5 11" id="KW-0547">Nucleotide-binding</keyword>
<proteinExistence type="inferred from homology"/>
<organism evidence="13 14">
    <name type="scientific">Bacillus gaemokensis</name>
    <dbReference type="NCBI Taxonomy" id="574375"/>
    <lineage>
        <taxon>Bacteria</taxon>
        <taxon>Bacillati</taxon>
        <taxon>Bacillota</taxon>
        <taxon>Bacilli</taxon>
        <taxon>Bacillales</taxon>
        <taxon>Bacillaceae</taxon>
        <taxon>Bacillus</taxon>
        <taxon>Bacillus cereus group</taxon>
    </lineage>
</organism>
<comment type="function">
    <text evidence="11">Catalyzes the ATP-dependent phosphorylation of fructose-l-phosphate to fructose-l,6-bisphosphate.</text>
</comment>
<dbReference type="STRING" id="574375.AZF08_26810"/>
<dbReference type="NCBIfam" id="TIGR03168">
    <property type="entry name" value="1-PFK"/>
    <property type="match status" value="1"/>
</dbReference>
<dbReference type="NCBIfam" id="TIGR03828">
    <property type="entry name" value="pfkB"/>
    <property type="match status" value="1"/>
</dbReference>
<evidence type="ECO:0000256" key="10">
    <source>
        <dbReference type="PIRNR" id="PIRNR000535"/>
    </source>
</evidence>
<dbReference type="InterPro" id="IPR017583">
    <property type="entry name" value="Tagatose/fructose_Pkinase"/>
</dbReference>
<evidence type="ECO:0000313" key="13">
    <source>
        <dbReference type="EMBL" id="KEK21764.1"/>
    </source>
</evidence>
<accession>A0A073K365</accession>
<comment type="caution">
    <text evidence="13">The sequence shown here is derived from an EMBL/GenBank/DDBJ whole genome shotgun (WGS) entry which is preliminary data.</text>
</comment>
<dbReference type="GO" id="GO:0044281">
    <property type="term" value="P:small molecule metabolic process"/>
    <property type="evidence" value="ECO:0007669"/>
    <property type="project" value="UniProtKB-ARBA"/>
</dbReference>
<sequence length="303" mass="32701">MIYTVTLNPSIDYVVQMDHFTLGTVNRAEKDMKFPGGKGINVSRVLQRLGIDNTALGFTGGFTGEFIEDILKSEGVKSNFVHVDGDSRINVKIKGQEETELNGQGPIITDEQFRKLMNGFESMQPGDCLVLAGSIPASVPKTFYETIAAYGAGRHIKVVVDASGSALEHVIQNKPFLIKPNHHELGELFGKNLSTVEEIIPYGKSLIEQGVQHVIVSMAGDGALLFTEEGVYEATVPKGTVINSVGAGDSLVAGFVGIYERTEDVIKAFRYGVATGSATAFSADLCTKNKVEELLSQVIITKR</sequence>
<evidence type="ECO:0000256" key="8">
    <source>
        <dbReference type="ARBA" id="ARBA00032802"/>
    </source>
</evidence>
<dbReference type="PANTHER" id="PTHR46566">
    <property type="entry name" value="1-PHOSPHOFRUCTOKINASE-RELATED"/>
    <property type="match status" value="1"/>
</dbReference>
<keyword evidence="6 11" id="KW-0418">Kinase</keyword>
<evidence type="ECO:0000256" key="1">
    <source>
        <dbReference type="ARBA" id="ARBA00010688"/>
    </source>
</evidence>
<dbReference type="OrthoDB" id="9801219at2"/>
<dbReference type="InterPro" id="IPR011611">
    <property type="entry name" value="PfkB_dom"/>
</dbReference>
<dbReference type="Pfam" id="PF00294">
    <property type="entry name" value="PfkB"/>
    <property type="match status" value="1"/>
</dbReference>
<dbReference type="GO" id="GO:0016052">
    <property type="term" value="P:carbohydrate catabolic process"/>
    <property type="evidence" value="ECO:0007669"/>
    <property type="project" value="UniProtKB-ARBA"/>
</dbReference>
<reference evidence="13 14" key="1">
    <citation type="submission" date="2014-06" db="EMBL/GenBank/DDBJ databases">
        <title>Draft genome sequence of Bacillus gaemokensis JCM 15801 (MCCC 1A00707).</title>
        <authorList>
            <person name="Lai Q."/>
            <person name="Liu Y."/>
            <person name="Shao Z."/>
        </authorList>
    </citation>
    <scope>NUCLEOTIDE SEQUENCE [LARGE SCALE GENOMIC DNA]</scope>
    <source>
        <strain evidence="13 14">JCM 15801</strain>
    </source>
</reference>
<dbReference type="GO" id="GO:0005524">
    <property type="term" value="F:ATP binding"/>
    <property type="evidence" value="ECO:0007669"/>
    <property type="project" value="UniProtKB-UniRule"/>
</dbReference>
<dbReference type="PANTHER" id="PTHR46566:SF1">
    <property type="entry name" value="1-PHOSPHOFRUCTOKINASE"/>
    <property type="match status" value="1"/>
</dbReference>
<evidence type="ECO:0000256" key="3">
    <source>
        <dbReference type="ARBA" id="ARBA00013596"/>
    </source>
</evidence>
<dbReference type="GO" id="GO:0005829">
    <property type="term" value="C:cytosol"/>
    <property type="evidence" value="ECO:0007669"/>
    <property type="project" value="TreeGrafter"/>
</dbReference>
<evidence type="ECO:0000256" key="5">
    <source>
        <dbReference type="ARBA" id="ARBA00022741"/>
    </source>
</evidence>
<dbReference type="Proteomes" id="UP000027778">
    <property type="component" value="Unassembled WGS sequence"/>
</dbReference>
<keyword evidence="7 11" id="KW-0067">ATP-binding</keyword>
<evidence type="ECO:0000256" key="6">
    <source>
        <dbReference type="ARBA" id="ARBA00022777"/>
    </source>
</evidence>
<evidence type="ECO:0000259" key="12">
    <source>
        <dbReference type="Pfam" id="PF00294"/>
    </source>
</evidence>
<feature type="domain" description="Carbohydrate kinase PfkB" evidence="12">
    <location>
        <begin position="6"/>
        <end position="283"/>
    </location>
</feature>
<evidence type="ECO:0000256" key="11">
    <source>
        <dbReference type="RuleBase" id="RU369061"/>
    </source>
</evidence>
<dbReference type="InterPro" id="IPR029056">
    <property type="entry name" value="Ribokinase-like"/>
</dbReference>
<dbReference type="InterPro" id="IPR022463">
    <property type="entry name" value="1-PFruKinase"/>
</dbReference>
<evidence type="ECO:0000256" key="7">
    <source>
        <dbReference type="ARBA" id="ARBA00022840"/>
    </source>
</evidence>
<dbReference type="InterPro" id="IPR002173">
    <property type="entry name" value="Carboh/pur_kinase_PfkB_CS"/>
</dbReference>
<comment type="similarity">
    <text evidence="1 11">Belongs to the carbohydrate kinase PfkB family.</text>
</comment>
<name>A0A073K365_9BACI</name>
<dbReference type="GO" id="GO:0008662">
    <property type="term" value="F:1-phosphofructokinase activity"/>
    <property type="evidence" value="ECO:0007669"/>
    <property type="project" value="UniProtKB-UniRule"/>
</dbReference>
<evidence type="ECO:0000256" key="2">
    <source>
        <dbReference type="ARBA" id="ARBA00012131"/>
    </source>
</evidence>
<protein>
    <recommendedName>
        <fullName evidence="3 11">1-phosphofructokinase</fullName>
        <shortName evidence="11">Fru1PK</shortName>
        <ecNumber evidence="2 11">2.7.1.56</ecNumber>
    </recommendedName>
    <alternativeName>
        <fullName evidence="8 11">Fructose 1-phosphate kinase</fullName>
    </alternativeName>
</protein>
<dbReference type="EMBL" id="JOTM01000059">
    <property type="protein sequence ID" value="KEK21764.1"/>
    <property type="molecule type" value="Genomic_DNA"/>
</dbReference>
<dbReference type="PROSITE" id="PS00583">
    <property type="entry name" value="PFKB_KINASES_1"/>
    <property type="match status" value="1"/>
</dbReference>
<dbReference type="Gene3D" id="3.40.1190.20">
    <property type="match status" value="1"/>
</dbReference>
<evidence type="ECO:0000313" key="14">
    <source>
        <dbReference type="Proteomes" id="UP000027778"/>
    </source>
</evidence>
<dbReference type="CDD" id="cd01164">
    <property type="entry name" value="FruK_PfkB_like"/>
    <property type="match status" value="1"/>
</dbReference>
<dbReference type="SUPFAM" id="SSF53613">
    <property type="entry name" value="Ribokinase-like"/>
    <property type="match status" value="1"/>
</dbReference>
<gene>
    <name evidence="13" type="ORF">BAGA_25160</name>
</gene>
<dbReference type="PIRSF" id="PIRSF000535">
    <property type="entry name" value="1PFK/6PFK/LacC"/>
    <property type="match status" value="1"/>
</dbReference>
<dbReference type="RefSeq" id="WP_033678892.1">
    <property type="nucleotide sequence ID" value="NZ_JOTM01000059.1"/>
</dbReference>
<dbReference type="EC" id="2.7.1.56" evidence="2 11"/>
<comment type="catalytic activity">
    <reaction evidence="9 11">
        <text>beta-D-fructose 1-phosphate + ATP = beta-D-fructose 1,6-bisphosphate + ADP + H(+)</text>
        <dbReference type="Rhea" id="RHEA:14213"/>
        <dbReference type="ChEBI" id="CHEBI:15378"/>
        <dbReference type="ChEBI" id="CHEBI:30616"/>
        <dbReference type="ChEBI" id="CHEBI:32966"/>
        <dbReference type="ChEBI" id="CHEBI:138881"/>
        <dbReference type="ChEBI" id="CHEBI:456216"/>
        <dbReference type="EC" id="2.7.1.56"/>
    </reaction>
</comment>
<dbReference type="AlphaFoldDB" id="A0A073K365"/>
<keyword evidence="14" id="KW-1185">Reference proteome</keyword>
<keyword evidence="4 10" id="KW-0808">Transferase</keyword>
<evidence type="ECO:0000256" key="9">
    <source>
        <dbReference type="ARBA" id="ARBA00047745"/>
    </source>
</evidence>
<evidence type="ECO:0000256" key="4">
    <source>
        <dbReference type="ARBA" id="ARBA00022679"/>
    </source>
</evidence>
<dbReference type="FunFam" id="3.40.1190.20:FF:000001">
    <property type="entry name" value="Phosphofructokinase"/>
    <property type="match status" value="1"/>
</dbReference>
<dbReference type="PROSITE" id="PS00584">
    <property type="entry name" value="PFKB_KINASES_2"/>
    <property type="match status" value="1"/>
</dbReference>